<reference evidence="1 2" key="1">
    <citation type="submission" date="2014-10" db="EMBL/GenBank/DDBJ databases">
        <title>Draft genome of the hookworm Ancylostoma caninum.</title>
        <authorList>
            <person name="Mitreva M."/>
        </authorList>
    </citation>
    <scope>NUCLEOTIDE SEQUENCE [LARGE SCALE GENOMIC DNA]</scope>
    <source>
        <strain evidence="1 2">Baltimore</strain>
    </source>
</reference>
<sequence length="172" mass="19241">MPSETGPVHQSALVSCSAIFKARSNMMSFPVRQLVSATHRSKTNNVEKMSPSRLVLAIVSHLAPTNHRSVFYHAHRRDANAVRASTETLAVPVLLKPTVMVMLTMTRIHTHAFVDQSTVVISKTPQQHGPLLQFLGNFQDFSLCSFIFLCFTKEFCYGIFLLLFHVPHCNSS</sequence>
<name>A0A368GY75_ANCCA</name>
<comment type="caution">
    <text evidence="1">The sequence shown here is derived from an EMBL/GenBank/DDBJ whole genome shotgun (WGS) entry which is preliminary data.</text>
</comment>
<gene>
    <name evidence="1" type="ORF">ANCCAN_05598</name>
</gene>
<protein>
    <submittedName>
        <fullName evidence="1">Uncharacterized protein</fullName>
    </submittedName>
</protein>
<proteinExistence type="predicted"/>
<dbReference type="EMBL" id="JOJR01000048">
    <property type="protein sequence ID" value="RCN48309.1"/>
    <property type="molecule type" value="Genomic_DNA"/>
</dbReference>
<organism evidence="1 2">
    <name type="scientific">Ancylostoma caninum</name>
    <name type="common">Dog hookworm</name>
    <dbReference type="NCBI Taxonomy" id="29170"/>
    <lineage>
        <taxon>Eukaryota</taxon>
        <taxon>Metazoa</taxon>
        <taxon>Ecdysozoa</taxon>
        <taxon>Nematoda</taxon>
        <taxon>Chromadorea</taxon>
        <taxon>Rhabditida</taxon>
        <taxon>Rhabditina</taxon>
        <taxon>Rhabditomorpha</taxon>
        <taxon>Strongyloidea</taxon>
        <taxon>Ancylostomatidae</taxon>
        <taxon>Ancylostomatinae</taxon>
        <taxon>Ancylostoma</taxon>
    </lineage>
</organism>
<dbReference type="AlphaFoldDB" id="A0A368GY75"/>
<dbReference type="Proteomes" id="UP000252519">
    <property type="component" value="Unassembled WGS sequence"/>
</dbReference>
<evidence type="ECO:0000313" key="1">
    <source>
        <dbReference type="EMBL" id="RCN48309.1"/>
    </source>
</evidence>
<keyword evidence="2" id="KW-1185">Reference proteome</keyword>
<accession>A0A368GY75</accession>
<dbReference type="OrthoDB" id="10473238at2759"/>
<evidence type="ECO:0000313" key="2">
    <source>
        <dbReference type="Proteomes" id="UP000252519"/>
    </source>
</evidence>